<protein>
    <submittedName>
        <fullName evidence="1">Uncharacterized protein</fullName>
    </submittedName>
</protein>
<comment type="caution">
    <text evidence="1">The sequence shown here is derived from an EMBL/GenBank/DDBJ whole genome shotgun (WGS) entry which is preliminary data.</text>
</comment>
<keyword evidence="2" id="KW-1185">Reference proteome</keyword>
<evidence type="ECO:0000313" key="1">
    <source>
        <dbReference type="EMBL" id="TDN90097.1"/>
    </source>
</evidence>
<dbReference type="Proteomes" id="UP000294737">
    <property type="component" value="Unassembled WGS sequence"/>
</dbReference>
<proteinExistence type="predicted"/>
<accession>A0A4R6G6H6</accession>
<dbReference type="AlphaFoldDB" id="A0A4R6G6H6"/>
<sequence length="63" mass="7327">MQGLFICACRFIDLFGNHYLTCENVQINSKKKIRIRNLLVMERPVHTAEGEAVWMQASRTSWA</sequence>
<name>A0A4R6G6H6_9BURK</name>
<dbReference type="EMBL" id="SNWF01000005">
    <property type="protein sequence ID" value="TDN90097.1"/>
    <property type="molecule type" value="Genomic_DNA"/>
</dbReference>
<gene>
    <name evidence="1" type="ORF">EV677_2170</name>
</gene>
<evidence type="ECO:0000313" key="2">
    <source>
        <dbReference type="Proteomes" id="UP000294737"/>
    </source>
</evidence>
<reference evidence="1 2" key="1">
    <citation type="submission" date="2019-03" db="EMBL/GenBank/DDBJ databases">
        <title>Genomic Encyclopedia of Type Strains, Phase IV (KMG-IV): sequencing the most valuable type-strain genomes for metagenomic binning, comparative biology and taxonomic classification.</title>
        <authorList>
            <person name="Goeker M."/>
        </authorList>
    </citation>
    <scope>NUCLEOTIDE SEQUENCE [LARGE SCALE GENOMIC DNA]</scope>
    <source>
        <strain evidence="1 2">DSM 18555</strain>
    </source>
</reference>
<organism evidence="1 2">
    <name type="scientific">Herminiimonas fonticola</name>
    <dbReference type="NCBI Taxonomy" id="303380"/>
    <lineage>
        <taxon>Bacteria</taxon>
        <taxon>Pseudomonadati</taxon>
        <taxon>Pseudomonadota</taxon>
        <taxon>Betaproteobacteria</taxon>
        <taxon>Burkholderiales</taxon>
        <taxon>Oxalobacteraceae</taxon>
        <taxon>Herminiimonas</taxon>
    </lineage>
</organism>